<protein>
    <submittedName>
        <fullName evidence="1">Uncharacterized protein</fullName>
    </submittedName>
</protein>
<evidence type="ECO:0000313" key="2">
    <source>
        <dbReference type="Proteomes" id="UP000014617"/>
    </source>
</evidence>
<organism evidence="1 2">
    <name type="scientific">Microcystis aeruginosa SPC777</name>
    <dbReference type="NCBI Taxonomy" id="482300"/>
    <lineage>
        <taxon>Bacteria</taxon>
        <taxon>Bacillati</taxon>
        <taxon>Cyanobacteriota</taxon>
        <taxon>Cyanophyceae</taxon>
        <taxon>Oscillatoriophycideae</taxon>
        <taxon>Chroococcales</taxon>
        <taxon>Microcystaceae</taxon>
        <taxon>Microcystis</taxon>
    </lineage>
</organism>
<name>S3JZ43_MICAE</name>
<evidence type="ECO:0000313" key="1">
    <source>
        <dbReference type="EMBL" id="EPF24987.1"/>
    </source>
</evidence>
<proteinExistence type="predicted"/>
<reference evidence="1 2" key="1">
    <citation type="journal article" date="2013" name="Genome Announc.">
        <title>Draft Genome Sequence of the Brazilian Toxic Bloom-Forming Cyanobacterium Microcystis aeruginosa Strain SPC777.</title>
        <authorList>
            <person name="Fiore M.F."/>
            <person name="Alvarenga D.O."/>
            <person name="Varani A.M."/>
            <person name="Hoff-Risseti C."/>
            <person name="Crespim E."/>
            <person name="Ramos R.T."/>
            <person name="Silva A."/>
            <person name="Schaker P.D."/>
            <person name="Heck K."/>
            <person name="Rigonato J."/>
            <person name="Schneider M.P."/>
        </authorList>
    </citation>
    <scope>NUCLEOTIDE SEQUENCE [LARGE SCALE GENOMIC DNA]</scope>
    <source>
        <strain evidence="2">SPC 777</strain>
    </source>
</reference>
<dbReference type="RefSeq" id="WP_016514281.1">
    <property type="nucleotide sequence ID" value="NZ_ASZQ01000001.1"/>
</dbReference>
<accession>S3JZ43</accession>
<dbReference type="Proteomes" id="UP000014617">
    <property type="component" value="Unassembled WGS sequence"/>
</dbReference>
<sequence>MNKKLLLVYFWITLIIISKAFFPSRALAQRGSSCSPNFSPAAFQGRTGRVAFYNEWDVPVTVILYHPNTRSVYNRYTVPPRQNQFLGNNIIVGDDWGVCFEIKGVPGLVNNVGTISDYNPNYQGSPLFMIQNSRINRETGGQVCGGFAGISCPTGQTCVYPVSPVEFDAIGVCR</sequence>
<comment type="caution">
    <text evidence="1">The sequence shown here is derived from an EMBL/GenBank/DDBJ whole genome shotgun (WGS) entry which is preliminary data.</text>
</comment>
<gene>
    <name evidence="1" type="ORF">MAESPC_00069</name>
</gene>
<dbReference type="EMBL" id="ASZQ01000001">
    <property type="protein sequence ID" value="EPF24987.1"/>
    <property type="molecule type" value="Genomic_DNA"/>
</dbReference>
<dbReference type="AlphaFoldDB" id="S3JZ43"/>
<dbReference type="OrthoDB" id="583224at2"/>